<accession>A0ABR4FUS2</accession>
<dbReference type="EMBL" id="JBFTWV010000106">
    <property type="protein sequence ID" value="KAL2786986.1"/>
    <property type="molecule type" value="Genomic_DNA"/>
</dbReference>
<name>A0ABR4FUS2_9EURO</name>
<evidence type="ECO:0000313" key="1">
    <source>
        <dbReference type="EMBL" id="KAL2786986.1"/>
    </source>
</evidence>
<organism evidence="1 2">
    <name type="scientific">Aspergillus keveii</name>
    <dbReference type="NCBI Taxonomy" id="714993"/>
    <lineage>
        <taxon>Eukaryota</taxon>
        <taxon>Fungi</taxon>
        <taxon>Dikarya</taxon>
        <taxon>Ascomycota</taxon>
        <taxon>Pezizomycotina</taxon>
        <taxon>Eurotiomycetes</taxon>
        <taxon>Eurotiomycetidae</taxon>
        <taxon>Eurotiales</taxon>
        <taxon>Aspergillaceae</taxon>
        <taxon>Aspergillus</taxon>
        <taxon>Aspergillus subgen. Nidulantes</taxon>
    </lineage>
</organism>
<dbReference type="Proteomes" id="UP001610563">
    <property type="component" value="Unassembled WGS sequence"/>
</dbReference>
<reference evidence="1 2" key="1">
    <citation type="submission" date="2024-07" db="EMBL/GenBank/DDBJ databases">
        <title>Section-level genome sequencing and comparative genomics of Aspergillus sections Usti and Cavernicolus.</title>
        <authorList>
            <consortium name="Lawrence Berkeley National Laboratory"/>
            <person name="Nybo J.L."/>
            <person name="Vesth T.C."/>
            <person name="Theobald S."/>
            <person name="Frisvad J.C."/>
            <person name="Larsen T.O."/>
            <person name="Kjaerboelling I."/>
            <person name="Rothschild-Mancinelli K."/>
            <person name="Lyhne E.K."/>
            <person name="Kogle M.E."/>
            <person name="Barry K."/>
            <person name="Clum A."/>
            <person name="Na H."/>
            <person name="Ledsgaard L."/>
            <person name="Lin J."/>
            <person name="Lipzen A."/>
            <person name="Kuo A."/>
            <person name="Riley R."/>
            <person name="Mondo S."/>
            <person name="Labutti K."/>
            <person name="Haridas S."/>
            <person name="Pangalinan J."/>
            <person name="Salamov A.A."/>
            <person name="Simmons B.A."/>
            <person name="Magnuson J.K."/>
            <person name="Chen J."/>
            <person name="Drula E."/>
            <person name="Henrissat B."/>
            <person name="Wiebenga A."/>
            <person name="Lubbers R.J."/>
            <person name="Gomes A.C."/>
            <person name="Makela M.R."/>
            <person name="Stajich J."/>
            <person name="Grigoriev I.V."/>
            <person name="Mortensen U.H."/>
            <person name="De Vries R.P."/>
            <person name="Baker S.E."/>
            <person name="Andersen M.R."/>
        </authorList>
    </citation>
    <scope>NUCLEOTIDE SEQUENCE [LARGE SCALE GENOMIC DNA]</scope>
    <source>
        <strain evidence="1 2">CBS 209.92</strain>
    </source>
</reference>
<evidence type="ECO:0000313" key="2">
    <source>
        <dbReference type="Proteomes" id="UP001610563"/>
    </source>
</evidence>
<comment type="caution">
    <text evidence="1">The sequence shown here is derived from an EMBL/GenBank/DDBJ whole genome shotgun (WGS) entry which is preliminary data.</text>
</comment>
<sequence>MDTKSQLQKVAQMKSSANLVLNEMEMDDSHSVVSFPTTVPSHTCPPPRTDIPDYIFNNGMGRFDVALAEEYAYADTSDLKAFEKVWKHLIWWWNWKIKLQAPLTKEEKAQVKECVAGLSDEMIYYRDTTERGRKSAQRNDLFNRIAIVLNWAEGSTGGKLPSS</sequence>
<gene>
    <name evidence="1" type="ORF">BJX66DRAFT_311910</name>
</gene>
<protein>
    <submittedName>
        <fullName evidence="1">Uncharacterized protein</fullName>
    </submittedName>
</protein>
<proteinExistence type="predicted"/>
<keyword evidence="2" id="KW-1185">Reference proteome</keyword>